<dbReference type="PANTHER" id="PTHR10984">
    <property type="entry name" value="ENDOPLASMIC RETICULUM-GOLGI INTERMEDIATE COMPARTMENT PROTEIN"/>
    <property type="match status" value="1"/>
</dbReference>
<evidence type="ECO:0000256" key="3">
    <source>
        <dbReference type="ARBA" id="ARBA00022989"/>
    </source>
</evidence>
<dbReference type="InterPro" id="IPR039542">
    <property type="entry name" value="Erv_N"/>
</dbReference>
<dbReference type="GO" id="GO:0006890">
    <property type="term" value="P:retrograde vesicle-mediated transport, Golgi to endoplasmic reticulum"/>
    <property type="evidence" value="ECO:0007669"/>
    <property type="project" value="TreeGrafter"/>
</dbReference>
<name>A0A8S0W2F4_CYCAE</name>
<dbReference type="InterPro" id="IPR045888">
    <property type="entry name" value="Erv"/>
</dbReference>
<keyword evidence="4" id="KW-0472">Membrane</keyword>
<dbReference type="EMBL" id="CACVBS010000060">
    <property type="protein sequence ID" value="CAA7267525.1"/>
    <property type="molecule type" value="Genomic_DNA"/>
</dbReference>
<dbReference type="GO" id="GO:0006888">
    <property type="term" value="P:endoplasmic reticulum to Golgi vesicle-mediated transport"/>
    <property type="evidence" value="ECO:0007669"/>
    <property type="project" value="TreeGrafter"/>
</dbReference>
<sequence>MSCTGLQLFLFDTTTPRASEASAMASTSSEEPSLLDKLDAVAPLAQFDAFPKLPSSYKARSESRGFMTIFVAFMAFMLVVNDISEFLWGWPDFEFSVDNNKNPFLDINIDMVVAMPCGYLSVDLRDAMGDRLFLSGGLRRDGVLFDVGQATALREHSDALSASQAVAQSRASRGMFDWLFRRKKSLFAPSYKHVGDSSACRIAGTLQVKRVTANLHITTLGHGYASYEHVDHSKMNLSHVITEFSFGPFFPDIVQPLDNSFESTDKNFIAYQYFLHVVPTTYIAPRSSPLHTHQYSVTHYTREVSHDHGTPGIFFKFDLDPLAITIHQRTTTFLQLLIRCVGVLGGVFVCMGYAIRITTRAVEVVSGADQTAGIVAAESSGVKIGLRAKWGGGELRARPKSGKLVPQGSGWTMEGGDGYASYANSPVTGGFAPQSPYLSGSLMSGSAPGTPAPPMSSSLYGSFGPAVSAGPPPTPGSRPTSILGPPPPRSSRTPSAGTFMSPLSPAGQQEFAINGSGHGNGNGHGVGSVPSIPSTPAAGYATFPMSPNPASSNGFQVGPPPPRKAGPKKDD</sequence>
<evidence type="ECO:0000259" key="7">
    <source>
        <dbReference type="Pfam" id="PF13850"/>
    </source>
</evidence>
<evidence type="ECO:0000313" key="9">
    <source>
        <dbReference type="Proteomes" id="UP000467700"/>
    </source>
</evidence>
<feature type="compositionally biased region" description="Gly residues" evidence="5">
    <location>
        <begin position="516"/>
        <end position="526"/>
    </location>
</feature>
<organism evidence="8 9">
    <name type="scientific">Cyclocybe aegerita</name>
    <name type="common">Black poplar mushroom</name>
    <name type="synonym">Agrocybe aegerita</name>
    <dbReference type="NCBI Taxonomy" id="1973307"/>
    <lineage>
        <taxon>Eukaryota</taxon>
        <taxon>Fungi</taxon>
        <taxon>Dikarya</taxon>
        <taxon>Basidiomycota</taxon>
        <taxon>Agaricomycotina</taxon>
        <taxon>Agaricomycetes</taxon>
        <taxon>Agaricomycetidae</taxon>
        <taxon>Agaricales</taxon>
        <taxon>Agaricineae</taxon>
        <taxon>Bolbitiaceae</taxon>
        <taxon>Cyclocybe</taxon>
    </lineage>
</organism>
<dbReference type="Pfam" id="PF07970">
    <property type="entry name" value="COPIIcoated_ERV"/>
    <property type="match status" value="1"/>
</dbReference>
<dbReference type="InterPro" id="IPR012936">
    <property type="entry name" value="Erv_C"/>
</dbReference>
<accession>A0A8S0W2F4</accession>
<evidence type="ECO:0008006" key="10">
    <source>
        <dbReference type="Google" id="ProtNLM"/>
    </source>
</evidence>
<dbReference type="GO" id="GO:0030134">
    <property type="term" value="C:COPII-coated ER to Golgi transport vesicle"/>
    <property type="evidence" value="ECO:0007669"/>
    <property type="project" value="TreeGrafter"/>
</dbReference>
<dbReference type="AlphaFoldDB" id="A0A8S0W2F4"/>
<proteinExistence type="predicted"/>
<comment type="subcellular location">
    <subcellularLocation>
        <location evidence="1">Membrane</location>
    </subcellularLocation>
</comment>
<gene>
    <name evidence="8" type="ORF">AAE3_LOCUS9720</name>
</gene>
<keyword evidence="9" id="KW-1185">Reference proteome</keyword>
<dbReference type="GO" id="GO:0000139">
    <property type="term" value="C:Golgi membrane"/>
    <property type="evidence" value="ECO:0007669"/>
    <property type="project" value="TreeGrafter"/>
</dbReference>
<evidence type="ECO:0000256" key="4">
    <source>
        <dbReference type="ARBA" id="ARBA00023136"/>
    </source>
</evidence>
<evidence type="ECO:0000313" key="8">
    <source>
        <dbReference type="EMBL" id="CAA7267525.1"/>
    </source>
</evidence>
<keyword evidence="3" id="KW-1133">Transmembrane helix</keyword>
<evidence type="ECO:0000256" key="1">
    <source>
        <dbReference type="ARBA" id="ARBA00004370"/>
    </source>
</evidence>
<evidence type="ECO:0000259" key="6">
    <source>
        <dbReference type="Pfam" id="PF07970"/>
    </source>
</evidence>
<dbReference type="Pfam" id="PF13850">
    <property type="entry name" value="ERGIC_N"/>
    <property type="match status" value="1"/>
</dbReference>
<reference evidence="8 9" key="1">
    <citation type="submission" date="2020-01" db="EMBL/GenBank/DDBJ databases">
        <authorList>
            <person name="Gupta K D."/>
        </authorList>
    </citation>
    <scope>NUCLEOTIDE SEQUENCE [LARGE SCALE GENOMIC DNA]</scope>
</reference>
<feature type="domain" description="Endoplasmic reticulum vesicle transporter C-terminal" evidence="6">
    <location>
        <begin position="198"/>
        <end position="352"/>
    </location>
</feature>
<comment type="caution">
    <text evidence="8">The sequence shown here is derived from an EMBL/GenBank/DDBJ whole genome shotgun (WGS) entry which is preliminary data.</text>
</comment>
<dbReference type="GO" id="GO:0005789">
    <property type="term" value="C:endoplasmic reticulum membrane"/>
    <property type="evidence" value="ECO:0007669"/>
    <property type="project" value="TreeGrafter"/>
</dbReference>
<feature type="domain" description="Endoplasmic reticulum vesicle transporter N-terminal" evidence="7">
    <location>
        <begin position="44"/>
        <end position="131"/>
    </location>
</feature>
<protein>
    <recommendedName>
        <fullName evidence="10">DUF1692-domain-containing protein</fullName>
    </recommendedName>
</protein>
<evidence type="ECO:0000256" key="2">
    <source>
        <dbReference type="ARBA" id="ARBA00022692"/>
    </source>
</evidence>
<dbReference type="Proteomes" id="UP000467700">
    <property type="component" value="Unassembled WGS sequence"/>
</dbReference>
<evidence type="ECO:0000256" key="5">
    <source>
        <dbReference type="SAM" id="MobiDB-lite"/>
    </source>
</evidence>
<dbReference type="OrthoDB" id="5541786at2759"/>
<dbReference type="PANTHER" id="PTHR10984:SF81">
    <property type="entry name" value="ER-DERIVED VESICLES PROTEIN ERV41"/>
    <property type="match status" value="1"/>
</dbReference>
<feature type="region of interest" description="Disordered" evidence="5">
    <location>
        <begin position="463"/>
        <end position="571"/>
    </location>
</feature>
<keyword evidence="2" id="KW-0812">Transmembrane</keyword>